<dbReference type="RefSeq" id="WP_025731229.1">
    <property type="nucleotide sequence ID" value="NZ_JAAIWK010000041.1"/>
</dbReference>
<evidence type="ECO:0000313" key="4">
    <source>
        <dbReference type="Proteomes" id="UP000030588"/>
    </source>
</evidence>
<evidence type="ECO:0000313" key="3">
    <source>
        <dbReference type="EMBL" id="NEY21614.1"/>
    </source>
</evidence>
<dbReference type="SUPFAM" id="SSF89392">
    <property type="entry name" value="Prokaryotic lipoproteins and lipoprotein localization factors"/>
    <property type="match status" value="1"/>
</dbReference>
<protein>
    <submittedName>
        <fullName evidence="3">Outer membrane lipoprotein carrier protein LolA</fullName>
    </submittedName>
    <submittedName>
        <fullName evidence="2">Sporulation protein</fullName>
    </submittedName>
</protein>
<keyword evidence="3" id="KW-0449">Lipoprotein</keyword>
<dbReference type="OrthoDB" id="9785380at2"/>
<dbReference type="EMBL" id="JAAIWK010000041">
    <property type="protein sequence ID" value="NEY21614.1"/>
    <property type="molecule type" value="Genomic_DNA"/>
</dbReference>
<keyword evidence="5" id="KW-1185">Reference proteome</keyword>
<dbReference type="InterPro" id="IPR029046">
    <property type="entry name" value="LolA/LolB/LppX"/>
</dbReference>
<dbReference type="PANTHER" id="PTHR37507:SF2">
    <property type="entry name" value="SPORULATION PROTEIN YDCC"/>
    <property type="match status" value="1"/>
</dbReference>
<dbReference type="Proteomes" id="UP000476934">
    <property type="component" value="Unassembled WGS sequence"/>
</dbReference>
<keyword evidence="1" id="KW-0732">Signal</keyword>
<proteinExistence type="predicted"/>
<feature type="chain" id="PRO_5044540669" evidence="1">
    <location>
        <begin position="23"/>
        <end position="338"/>
    </location>
</feature>
<organism evidence="2 4">
    <name type="scientific">Heyndrickxia ginsengihumi</name>
    <dbReference type="NCBI Taxonomy" id="363870"/>
    <lineage>
        <taxon>Bacteria</taxon>
        <taxon>Bacillati</taxon>
        <taxon>Bacillota</taxon>
        <taxon>Bacilli</taxon>
        <taxon>Bacillales</taxon>
        <taxon>Bacillaceae</taxon>
        <taxon>Heyndrickxia</taxon>
    </lineage>
</organism>
<dbReference type="Gene3D" id="2.50.20.10">
    <property type="entry name" value="Lipoprotein localisation LolA/LolB/LppX"/>
    <property type="match status" value="1"/>
</dbReference>
<dbReference type="EMBL" id="JRUN01000050">
    <property type="protein sequence ID" value="KHD84598.1"/>
    <property type="molecule type" value="Genomic_DNA"/>
</dbReference>
<gene>
    <name evidence="3" type="ORF">G4D61_16980</name>
    <name evidence="2" type="ORF">NG54_14425</name>
</gene>
<dbReference type="STRING" id="363870.NG54_14425"/>
<evidence type="ECO:0000313" key="2">
    <source>
        <dbReference type="EMBL" id="KHD84598.1"/>
    </source>
</evidence>
<dbReference type="PROSITE" id="PS51257">
    <property type="entry name" value="PROKAR_LIPOPROTEIN"/>
    <property type="match status" value="1"/>
</dbReference>
<evidence type="ECO:0000256" key="1">
    <source>
        <dbReference type="SAM" id="SignalP"/>
    </source>
</evidence>
<dbReference type="InterPro" id="IPR052944">
    <property type="entry name" value="Sporulation_related"/>
</dbReference>
<dbReference type="Proteomes" id="UP000030588">
    <property type="component" value="Unassembled WGS sequence"/>
</dbReference>
<comment type="caution">
    <text evidence="2">The sequence shown here is derived from an EMBL/GenBank/DDBJ whole genome shotgun (WGS) entry which is preliminary data.</text>
</comment>
<dbReference type="AlphaFoldDB" id="A0A0A6VAR5"/>
<sequence length="338" mass="38258">MKKTFWIVVVAFAAMLVLSACGSKSKEDIVSKLDEKASKLQGYKLTAKMTLNMGDEPRTYNIDVWHNKPDYYRVSLKNGDKGQSQMILRNKEGVYVVTPALNKSYKFQSEWPNNTSQAYLYESLVKDIIKDKNAKLTTTKNQYVFETKTRYQNHKMLPYQKITFDKRTLAPVSVVVMDTDHNPLVKVKFSKVDMKAKFDNNAFDTRKNMTGAKLEIPVDAKINSKEFSVKYPTAKIGNTKLLDEQEVSTTNGKRAVLTYTGDKSYTLIQERSEVMPTSSMDATPINGDVVNLGFTFGILTDHSISWSDNGVDYMVASKHLTKDEMVEIAQSVQGEPEK</sequence>
<reference evidence="3 5" key="3">
    <citation type="submission" date="2020-03" db="EMBL/GenBank/DDBJ databases">
        <title>Bacillus aquiflavi sp. nov., isolated from yellow water of strong flavor Chinese baijiu in Yibin region of China.</title>
        <authorList>
            <person name="Xie J."/>
        </authorList>
    </citation>
    <scope>NUCLEOTIDE SEQUENCE [LARGE SCALE GENOMIC DNA]</scope>
    <source>
        <strain evidence="3 5">Gsoil 114</strain>
    </source>
</reference>
<reference evidence="2 4" key="1">
    <citation type="submission" date="2014-10" db="EMBL/GenBank/DDBJ databases">
        <title>Draft genome of phytase producing Bacillus ginsengihumi strain M2.11.</title>
        <authorList>
            <person name="Toymentseva A."/>
            <person name="Boulygina E.A."/>
            <person name="Kazakov S.V."/>
            <person name="Kayumov I."/>
            <person name="Suleimanova A.D."/>
            <person name="Mardanova A.M."/>
            <person name="Maria S.N."/>
            <person name="Sergey M.Y."/>
            <person name="Sharipova M.R."/>
        </authorList>
    </citation>
    <scope>NUCLEOTIDE SEQUENCE [LARGE SCALE GENOMIC DNA]</scope>
    <source>
        <strain evidence="2 4">M2.11</strain>
    </source>
</reference>
<dbReference type="PANTHER" id="PTHR37507">
    <property type="entry name" value="SPORULATION PROTEIN YDCC"/>
    <property type="match status" value="1"/>
</dbReference>
<feature type="signal peptide" evidence="1">
    <location>
        <begin position="1"/>
        <end position="22"/>
    </location>
</feature>
<accession>A0A0A6VAR5</accession>
<reference evidence="3" key="2">
    <citation type="submission" date="2020-02" db="EMBL/GenBank/DDBJ databases">
        <authorList>
            <person name="Feng H."/>
        </authorList>
    </citation>
    <scope>NUCLEOTIDE SEQUENCE [LARGE SCALE GENOMIC DNA]</scope>
    <source>
        <strain evidence="3">Gsoil 114</strain>
    </source>
</reference>
<evidence type="ECO:0000313" key="5">
    <source>
        <dbReference type="Proteomes" id="UP000476934"/>
    </source>
</evidence>
<name>A0A0A6VAR5_9BACI</name>